<proteinExistence type="predicted"/>
<dbReference type="AlphaFoldDB" id="A0A4R3HYN0"/>
<evidence type="ECO:0000313" key="2">
    <source>
        <dbReference type="Proteomes" id="UP000295382"/>
    </source>
</evidence>
<dbReference type="Proteomes" id="UP000295382">
    <property type="component" value="Unassembled WGS sequence"/>
</dbReference>
<name>A0A4R3HYN0_PAULE</name>
<reference evidence="1 2" key="1">
    <citation type="submission" date="2019-03" db="EMBL/GenBank/DDBJ databases">
        <title>Genomic Encyclopedia of Type Strains, Phase IV (KMG-IV): sequencing the most valuable type-strain genomes for metagenomic binning, comparative biology and taxonomic classification.</title>
        <authorList>
            <person name="Goeker M."/>
        </authorList>
    </citation>
    <scope>NUCLEOTIDE SEQUENCE [LARGE SCALE GENOMIC DNA]</scope>
    <source>
        <strain evidence="1 2">DSM 7445</strain>
    </source>
</reference>
<evidence type="ECO:0008006" key="3">
    <source>
        <dbReference type="Google" id="ProtNLM"/>
    </source>
</evidence>
<organism evidence="1 2">
    <name type="scientific">Paucimonas lemoignei</name>
    <name type="common">Pseudomonas lemoignei</name>
    <dbReference type="NCBI Taxonomy" id="29443"/>
    <lineage>
        <taxon>Bacteria</taxon>
        <taxon>Pseudomonadati</taxon>
        <taxon>Pseudomonadota</taxon>
        <taxon>Betaproteobacteria</taxon>
        <taxon>Burkholderiales</taxon>
        <taxon>Burkholderiaceae</taxon>
        <taxon>Paucimonas</taxon>
    </lineage>
</organism>
<protein>
    <recommendedName>
        <fullName evidence="3">TP901 family phage tail tape measure protein</fullName>
    </recommendedName>
</protein>
<evidence type="ECO:0000313" key="1">
    <source>
        <dbReference type="EMBL" id="TCS38477.1"/>
    </source>
</evidence>
<gene>
    <name evidence="1" type="ORF">EDC30_102216</name>
</gene>
<keyword evidence="2" id="KW-1185">Reference proteome</keyword>
<dbReference type="RefSeq" id="WP_207907205.1">
    <property type="nucleotide sequence ID" value="NZ_SLZQ01000002.1"/>
</dbReference>
<accession>A0A4R3HYN0</accession>
<comment type="caution">
    <text evidence="1">The sequence shown here is derived from an EMBL/GenBank/DDBJ whole genome shotgun (WGS) entry which is preliminary data.</text>
</comment>
<sequence length="597" mass="63509">MDKNLNLQLRLTANGSQLQTVLNSAGSHVRAFANNTNSAVRQMTGGFQRLYQQLNGFSAISKMAAAVGGYSIVKEALDRNLEFEKTLLEMKQTAEMTTAQAAEMRRHALDTANDALAMPTEIMEGMKAFSAAGLKFDRIKPSIDEAARSAAVFRSTVAQIANLDFDLQDKMKLSPEQIKDAHNMLLYHAKSGRYEAAPMAMEAPKYLNSVASVGIGGMKGLNFTGAMTQILMKLAPATQPSEVATFMEHGIGHITSRQQVKGLAKFGIDVKKFMPNGKFYGDGGVQGIMDLAAAMKSAGLDNPFKLDQAGFREMYTKKFWKQLMSYQDQIKKAMAEGDRAAMDDMVGRDKAEIMRSNYAKFKQLQITKERGQLSDSSTDVVSKLAGLEGWAAENPKTAIAGGAAAAIAGRLLWKRLTGGGGGAGNALSTIASGAKGGMPVMVTNWPASLGGGMKASERLASLPGRGTGAATGTAAGAAGGTVASAAVGAVAVAAPLAVAYAANKYFSSDTGQKRRADGLNLEIQRLESRLNLQKSGGYQDKDAISKLEKQIAQMKQDRDAILSRLEAVANRPVQVNIDGRAVAETVNQINGRTASRQ</sequence>
<dbReference type="EMBL" id="SLZQ01000002">
    <property type="protein sequence ID" value="TCS38477.1"/>
    <property type="molecule type" value="Genomic_DNA"/>
</dbReference>